<dbReference type="PANTHER" id="PTHR47829:SF1">
    <property type="entry name" value="HAD FAMILY PHOSPHATASE"/>
    <property type="match status" value="1"/>
</dbReference>
<dbReference type="RefSeq" id="WP_179614728.1">
    <property type="nucleotide sequence ID" value="NZ_CP059163.1"/>
</dbReference>
<dbReference type="Gene3D" id="3.30.200.20">
    <property type="entry name" value="Phosphorylase Kinase, domain 1"/>
    <property type="match status" value="1"/>
</dbReference>
<protein>
    <submittedName>
        <fullName evidence="2">Aminoglycoside phosphotransferase (APT) family kinase protein</fullName>
    </submittedName>
</protein>
<dbReference type="Proteomes" id="UP000516957">
    <property type="component" value="Unassembled WGS sequence"/>
</dbReference>
<dbReference type="InterPro" id="IPR041726">
    <property type="entry name" value="ACAD10_11_N"/>
</dbReference>
<dbReference type="CDD" id="cd05154">
    <property type="entry name" value="ACAD10_11_N-like"/>
    <property type="match status" value="1"/>
</dbReference>
<sequence length="364" mass="40591">MSQDQQENPAGRVRDEDAFDVDALAAWLAPRTGIAEVSEVRQFRGGASNLTYLVRQPRPDGSTYDLVLRRPPSGRKAAGAHDMGREHDIQAALAPVFDHVARMVGHEGDESVLGSEFYVMEQVPGTILRQDLPASWGKVDPASVGLLCERALDVLVELHSVDVAQVPALAALGRGEGYVERQVRGWTSRLEGSRTDDTGDWSDVLGWVAEHQPADVAQVLIHNDYRFDNLVLDGGPDDPRVVAVLDWELATVGDPLMDLGSTLAYWVQADDDEMFQLFRRQPTNAQGMWTREELVQRYCERTGRTPSADDLAFYEVFGLFRLAVIAQQIWYRYVHGQTTNEAYAPLGQVVAYLEQRCRRLLAGR</sequence>
<accession>A0A7Y9JQQ1</accession>
<dbReference type="EMBL" id="JACCBE010000001">
    <property type="protein sequence ID" value="NYD56888.1"/>
    <property type="molecule type" value="Genomic_DNA"/>
</dbReference>
<evidence type="ECO:0000259" key="1">
    <source>
        <dbReference type="Pfam" id="PF01636"/>
    </source>
</evidence>
<dbReference type="SUPFAM" id="SSF56112">
    <property type="entry name" value="Protein kinase-like (PK-like)"/>
    <property type="match status" value="1"/>
</dbReference>
<dbReference type="Gene3D" id="3.90.1200.10">
    <property type="match status" value="1"/>
</dbReference>
<name>A0A7Y9JQQ1_9ACTN</name>
<reference evidence="2 3" key="1">
    <citation type="submission" date="2020-07" db="EMBL/GenBank/DDBJ databases">
        <title>Sequencing the genomes of 1000 actinobacteria strains.</title>
        <authorList>
            <person name="Klenk H.-P."/>
        </authorList>
    </citation>
    <scope>NUCLEOTIDE SEQUENCE [LARGE SCALE GENOMIC DNA]</scope>
    <source>
        <strain evidence="2 3">DSM 18965</strain>
    </source>
</reference>
<keyword evidence="2" id="KW-0418">Kinase</keyword>
<proteinExistence type="predicted"/>
<keyword evidence="2" id="KW-0808">Transferase</keyword>
<dbReference type="Pfam" id="PF01636">
    <property type="entry name" value="APH"/>
    <property type="match status" value="1"/>
</dbReference>
<dbReference type="AlphaFoldDB" id="A0A7Y9JQQ1"/>
<dbReference type="InterPro" id="IPR002575">
    <property type="entry name" value="Aminoglycoside_PTrfase"/>
</dbReference>
<dbReference type="GO" id="GO:0016301">
    <property type="term" value="F:kinase activity"/>
    <property type="evidence" value="ECO:0007669"/>
    <property type="project" value="UniProtKB-KW"/>
</dbReference>
<gene>
    <name evidence="2" type="ORF">BKA08_001126</name>
</gene>
<feature type="domain" description="Aminoglycoside phosphotransferase" evidence="1">
    <location>
        <begin position="39"/>
        <end position="282"/>
    </location>
</feature>
<keyword evidence="3" id="KW-1185">Reference proteome</keyword>
<dbReference type="InterPro" id="IPR052898">
    <property type="entry name" value="ACAD10-like"/>
</dbReference>
<comment type="caution">
    <text evidence="2">The sequence shown here is derived from an EMBL/GenBank/DDBJ whole genome shotgun (WGS) entry which is preliminary data.</text>
</comment>
<dbReference type="PANTHER" id="PTHR47829">
    <property type="entry name" value="HYDROLASE, PUTATIVE (AFU_ORTHOLOGUE AFUA_1G12880)-RELATED"/>
    <property type="match status" value="1"/>
</dbReference>
<organism evidence="2 3">
    <name type="scientific">Nocardioides marinisabuli</name>
    <dbReference type="NCBI Taxonomy" id="419476"/>
    <lineage>
        <taxon>Bacteria</taxon>
        <taxon>Bacillati</taxon>
        <taxon>Actinomycetota</taxon>
        <taxon>Actinomycetes</taxon>
        <taxon>Propionibacteriales</taxon>
        <taxon>Nocardioidaceae</taxon>
        <taxon>Nocardioides</taxon>
    </lineage>
</organism>
<evidence type="ECO:0000313" key="3">
    <source>
        <dbReference type="Proteomes" id="UP000516957"/>
    </source>
</evidence>
<dbReference type="InterPro" id="IPR011009">
    <property type="entry name" value="Kinase-like_dom_sf"/>
</dbReference>
<evidence type="ECO:0000313" key="2">
    <source>
        <dbReference type="EMBL" id="NYD56888.1"/>
    </source>
</evidence>